<dbReference type="GO" id="GO:0051607">
    <property type="term" value="P:defense response to virus"/>
    <property type="evidence" value="ECO:0007669"/>
    <property type="project" value="UniProtKB-UniRule"/>
</dbReference>
<keyword evidence="1 2" id="KW-0051">Antiviral defense</keyword>
<dbReference type="GO" id="GO:0043571">
    <property type="term" value="P:maintenance of CRISPR repeat elements"/>
    <property type="evidence" value="ECO:0007669"/>
    <property type="project" value="UniProtKB-UniRule"/>
</dbReference>
<reference evidence="3" key="1">
    <citation type="journal article" date="2020" name="Appl. Environ. Microbiol.">
        <title>Medium-Chain Fatty Acid Synthesis by 'Candidatus Weimeria bifida' gen. nov., sp. nov., and 'Candidatus Pseudoramibacter fermentans' sp. nov.</title>
        <authorList>
            <person name="Scarborough M.J."/>
            <person name="Myers K.S."/>
            <person name="Donohue T.J."/>
            <person name="Noguera D.R."/>
        </authorList>
    </citation>
    <scope>NUCLEOTIDE SEQUENCE</scope>
    <source>
        <strain evidence="3">LCO1.1</strain>
    </source>
</reference>
<dbReference type="GO" id="GO:0016787">
    <property type="term" value="F:hydrolase activity"/>
    <property type="evidence" value="ECO:0007669"/>
    <property type="project" value="UniProtKB-KW"/>
</dbReference>
<comment type="similarity">
    <text evidence="2">Belongs to the CRISPR-associated protein Cas5 family. Subtype I-C/Dvulg subfamily.</text>
</comment>
<dbReference type="GO" id="GO:0003723">
    <property type="term" value="F:RNA binding"/>
    <property type="evidence" value="ECO:0007669"/>
    <property type="project" value="UniProtKB-UniRule"/>
</dbReference>
<dbReference type="AlphaFoldDB" id="A0A6N7IX29"/>
<dbReference type="EC" id="3.1.-.-" evidence="2"/>
<comment type="caution">
    <text evidence="3">The sequence shown here is derived from an EMBL/GenBank/DDBJ whole genome shotgun (WGS) entry which is preliminary data.</text>
</comment>
<protein>
    <recommendedName>
        <fullName evidence="2">pre-crRNA processing endonuclease</fullName>
        <ecNumber evidence="2">3.1.-.-</ecNumber>
    </recommendedName>
</protein>
<dbReference type="InterPro" id="IPR013422">
    <property type="entry name" value="CRISPR-assoc_prot_Cas5_N"/>
</dbReference>
<dbReference type="GO" id="GO:0004519">
    <property type="term" value="F:endonuclease activity"/>
    <property type="evidence" value="ECO:0007669"/>
    <property type="project" value="UniProtKB-UniRule"/>
</dbReference>
<evidence type="ECO:0000256" key="2">
    <source>
        <dbReference type="PIRNR" id="PIRNR029950"/>
    </source>
</evidence>
<sequence length="259" mass="30733">MRSKGRINQRRKRRRFCILIVSDENGNREIVLDVWGDFALFTRTESKVERSTYDIPTPSAVRGILEAILCKPVEFRYQVTEIDVMNPINTLTFMRNEVKVKADAKKLDSIDVDAERTQRHSYMLKDVYYRVHARMIPTAEYKEKDDKAEEKFYGHFERRLKKGKCFYQPYFGSKEYMCFFDEPDDSRTPIQESRDLGIVLYDIFDQHRHTPIVTSIKKAENNSESYAPSYFHAYMINGIVKIPDYDSLEVFKQIRQKEE</sequence>
<name>A0A6N7IX29_9FIRM</name>
<comment type="function">
    <text evidence="2">CRISPR (clustered regularly interspaced short palindromic repeat) is an adaptive immune system that provides protection against mobile genetic elements (viruses, transposable elements and conjugative plasmids). CRISPR clusters contain spacers, sequences complementary to antecedent mobile elements, and target invading nucleic acids. CRISPR clusters are transcribed and processed into CRISPR RNA (crRNA).</text>
</comment>
<accession>A0A6N7IX29</accession>
<dbReference type="EMBL" id="VOGC01000002">
    <property type="protein sequence ID" value="MQN00831.1"/>
    <property type="molecule type" value="Genomic_DNA"/>
</dbReference>
<keyword evidence="2" id="KW-0694">RNA-binding</keyword>
<keyword evidence="2" id="KW-0540">Nuclease</keyword>
<dbReference type="PIRSF" id="PIRSF029950">
    <property type="entry name" value="Cas_CT1134"/>
    <property type="match status" value="1"/>
</dbReference>
<keyword evidence="4" id="KW-1185">Reference proteome</keyword>
<dbReference type="Pfam" id="PF09704">
    <property type="entry name" value="Cas_Cas5d"/>
    <property type="match status" value="1"/>
</dbReference>
<evidence type="ECO:0000313" key="3">
    <source>
        <dbReference type="EMBL" id="MQN00831.1"/>
    </source>
</evidence>
<dbReference type="NCBIfam" id="TIGR01876">
    <property type="entry name" value="cas_Cas5d"/>
    <property type="match status" value="1"/>
</dbReference>
<keyword evidence="2" id="KW-0378">Hydrolase</keyword>
<dbReference type="InterPro" id="IPR010155">
    <property type="entry name" value="CRISPR-assoc_prot_Cas5d"/>
</dbReference>
<evidence type="ECO:0000313" key="4">
    <source>
        <dbReference type="Proteomes" id="UP000460257"/>
    </source>
</evidence>
<keyword evidence="2" id="KW-0255">Endonuclease</keyword>
<dbReference type="InterPro" id="IPR021124">
    <property type="entry name" value="CRISPR-assoc_prot_Cas5"/>
</dbReference>
<dbReference type="Proteomes" id="UP000460257">
    <property type="component" value="Unassembled WGS sequence"/>
</dbReference>
<dbReference type="Gene3D" id="3.30.70.2660">
    <property type="match status" value="1"/>
</dbReference>
<organism evidence="3 4">
    <name type="scientific">Candidatus Weimeria bifida</name>
    <dbReference type="NCBI Taxonomy" id="2599074"/>
    <lineage>
        <taxon>Bacteria</taxon>
        <taxon>Bacillati</taxon>
        <taxon>Bacillota</taxon>
        <taxon>Clostridia</taxon>
        <taxon>Lachnospirales</taxon>
        <taxon>Lachnospiraceae</taxon>
        <taxon>Candidatus Weimeria</taxon>
    </lineage>
</organism>
<gene>
    <name evidence="3" type="primary">cas5c</name>
    <name evidence="3" type="ORF">FRC54_02415</name>
</gene>
<evidence type="ECO:0000256" key="1">
    <source>
        <dbReference type="ARBA" id="ARBA00023118"/>
    </source>
</evidence>
<proteinExistence type="inferred from homology"/>
<dbReference type="NCBIfam" id="TIGR02593">
    <property type="entry name" value="CRISPR_cas5"/>
    <property type="match status" value="1"/>
</dbReference>